<name>A0A6C0LT57_9ZZZZ</name>
<evidence type="ECO:0000259" key="1">
    <source>
        <dbReference type="PROSITE" id="PS50235"/>
    </source>
</evidence>
<dbReference type="PROSITE" id="PS00973">
    <property type="entry name" value="USP_2"/>
    <property type="match status" value="1"/>
</dbReference>
<sequence>MNKLSNKYQKMENRLNVYGLSGLMNTGNTCYMNSAIQAISNLYYLRNYLFENEEEIKKILLKNAHKIFSNAEEKISPYITAIENNMATNLNKMNDLSLPQNIRDGFLKKYNESKKKYDILLERVNKWKNFINISHHDNNLSVEEQTKILNNTMTFRILCLLKGMWKKNSNIKPTSFRYVFSEINNYFDDNNHHDAEEAYSYIIRQMQEELNISTNIRIRTVLFEIDELMKYKNDINATHNIEEKKRLIESYDKMKKSMSNESRLALDSYKEMKKYYSNYSKITEIFTSFMHLNRSCPLCDFQNHNFESFLHLPLSIPDKQELNIYDCFNELCKTEILDENNLWNCGNCKQYVKGMLKTELWTNPIVLVIQIKRFDFIKMRQNNALITYPLENLDISPFLSKIKHSNINFSKYNLQSVICHTGEMTSGHYYTYAKNEDTNIWYEFNDQIIREIPMDRIQTNFAYILTYVKNE</sequence>
<dbReference type="InterPro" id="IPR001394">
    <property type="entry name" value="Peptidase_C19_UCH"/>
</dbReference>
<accession>A0A6C0LT57</accession>
<dbReference type="EMBL" id="MN740556">
    <property type="protein sequence ID" value="QHU33195.1"/>
    <property type="molecule type" value="Genomic_DNA"/>
</dbReference>
<dbReference type="InterPro" id="IPR050185">
    <property type="entry name" value="Ub_carboxyl-term_hydrolase"/>
</dbReference>
<reference evidence="2" key="1">
    <citation type="journal article" date="2020" name="Nature">
        <title>Giant virus diversity and host interactions through global metagenomics.</title>
        <authorList>
            <person name="Schulz F."/>
            <person name="Roux S."/>
            <person name="Paez-Espino D."/>
            <person name="Jungbluth S."/>
            <person name="Walsh D.A."/>
            <person name="Denef V.J."/>
            <person name="McMahon K.D."/>
            <person name="Konstantinidis K.T."/>
            <person name="Eloe-Fadrosh E.A."/>
            <person name="Kyrpides N.C."/>
            <person name="Woyke T."/>
        </authorList>
    </citation>
    <scope>NUCLEOTIDE SEQUENCE</scope>
    <source>
        <strain evidence="2">GVMAG-S-1014582-52</strain>
    </source>
</reference>
<dbReference type="PANTHER" id="PTHR21646">
    <property type="entry name" value="UBIQUITIN CARBOXYL-TERMINAL HYDROLASE"/>
    <property type="match status" value="1"/>
</dbReference>
<proteinExistence type="predicted"/>
<dbReference type="InterPro" id="IPR028889">
    <property type="entry name" value="USP"/>
</dbReference>
<protein>
    <recommendedName>
        <fullName evidence="1">USP domain-containing protein</fullName>
    </recommendedName>
</protein>
<dbReference type="SUPFAM" id="SSF54001">
    <property type="entry name" value="Cysteine proteinases"/>
    <property type="match status" value="1"/>
</dbReference>
<dbReference type="Pfam" id="PF00443">
    <property type="entry name" value="UCH"/>
    <property type="match status" value="1"/>
</dbReference>
<dbReference type="PROSITE" id="PS50235">
    <property type="entry name" value="USP_3"/>
    <property type="match status" value="1"/>
</dbReference>
<dbReference type="GO" id="GO:0004843">
    <property type="term" value="F:cysteine-type deubiquitinase activity"/>
    <property type="evidence" value="ECO:0007669"/>
    <property type="project" value="InterPro"/>
</dbReference>
<dbReference type="Gene3D" id="3.90.70.10">
    <property type="entry name" value="Cysteine proteinases"/>
    <property type="match status" value="1"/>
</dbReference>
<dbReference type="InterPro" id="IPR038765">
    <property type="entry name" value="Papain-like_cys_pep_sf"/>
</dbReference>
<feature type="domain" description="USP" evidence="1">
    <location>
        <begin position="21"/>
        <end position="470"/>
    </location>
</feature>
<organism evidence="2">
    <name type="scientific">viral metagenome</name>
    <dbReference type="NCBI Taxonomy" id="1070528"/>
    <lineage>
        <taxon>unclassified sequences</taxon>
        <taxon>metagenomes</taxon>
        <taxon>organismal metagenomes</taxon>
    </lineage>
</organism>
<evidence type="ECO:0000313" key="2">
    <source>
        <dbReference type="EMBL" id="QHU33195.1"/>
    </source>
</evidence>
<dbReference type="PROSITE" id="PS00972">
    <property type="entry name" value="USP_1"/>
    <property type="match status" value="1"/>
</dbReference>
<dbReference type="AlphaFoldDB" id="A0A6C0LT57"/>
<dbReference type="PANTHER" id="PTHR21646:SF46">
    <property type="entry name" value="UBIQUITIN CARBOXYL-TERMINAL HYDROLASE"/>
    <property type="match status" value="1"/>
</dbReference>
<dbReference type="InterPro" id="IPR018200">
    <property type="entry name" value="USP_CS"/>
</dbReference>
<dbReference type="GO" id="GO:0016579">
    <property type="term" value="P:protein deubiquitination"/>
    <property type="evidence" value="ECO:0007669"/>
    <property type="project" value="InterPro"/>
</dbReference>